<gene>
    <name evidence="4 6" type="primary">mshD</name>
    <name evidence="6" type="ORF">H9624_05625</name>
</gene>
<feature type="binding site" evidence="4">
    <location>
        <position position="255"/>
    </location>
    <ligand>
        <name>1D-myo-inositol 2-(L-cysteinylamino)-2-deoxy-alpha-D-glucopyranoside</name>
        <dbReference type="ChEBI" id="CHEBI:58887"/>
    </ligand>
</feature>
<dbReference type="InterPro" id="IPR050832">
    <property type="entry name" value="Bact_Acetyltransf"/>
</dbReference>
<comment type="function">
    <text evidence="4">Catalyzes the transfer of acetyl from acetyl-CoA to desacetylmycothiol (Cys-GlcN-Ins) to form mycothiol.</text>
</comment>
<evidence type="ECO:0000313" key="7">
    <source>
        <dbReference type="Proteomes" id="UP000661894"/>
    </source>
</evidence>
<accession>A0ABR8Z1F9</accession>
<feature type="domain" description="N-acetyltransferase" evidence="5">
    <location>
        <begin position="10"/>
        <end position="127"/>
    </location>
</feature>
<organism evidence="6 7">
    <name type="scientific">Oceanitalea stevensii</name>
    <dbReference type="NCBI Taxonomy" id="2763072"/>
    <lineage>
        <taxon>Bacteria</taxon>
        <taxon>Bacillati</taxon>
        <taxon>Actinomycetota</taxon>
        <taxon>Actinomycetes</taxon>
        <taxon>Micrococcales</taxon>
        <taxon>Bogoriellaceae</taxon>
        <taxon>Georgenia</taxon>
    </lineage>
</organism>
<dbReference type="GO" id="GO:0035447">
    <property type="term" value="F:mycothiol synthase activity"/>
    <property type="evidence" value="ECO:0007669"/>
    <property type="project" value="UniProtKB-EC"/>
</dbReference>
<dbReference type="InterPro" id="IPR000182">
    <property type="entry name" value="GNAT_dom"/>
</dbReference>
<feature type="binding site" evidence="4">
    <location>
        <position position="29"/>
    </location>
    <ligand>
        <name>1D-myo-inositol 2-(L-cysteinylamino)-2-deoxy-alpha-D-glucopyranoside</name>
        <dbReference type="ChEBI" id="CHEBI:58887"/>
    </ligand>
</feature>
<dbReference type="PROSITE" id="PS51186">
    <property type="entry name" value="GNAT"/>
    <property type="match status" value="2"/>
</dbReference>
<reference evidence="6 7" key="1">
    <citation type="submission" date="2020-08" db="EMBL/GenBank/DDBJ databases">
        <title>A Genomic Blueprint of the Chicken Gut Microbiome.</title>
        <authorList>
            <person name="Gilroy R."/>
            <person name="Ravi A."/>
            <person name="Getino M."/>
            <person name="Pursley I."/>
            <person name="Horton D.L."/>
            <person name="Alikhan N.-F."/>
            <person name="Baker D."/>
            <person name="Gharbi K."/>
            <person name="Hall N."/>
            <person name="Watson M."/>
            <person name="Adriaenssens E.M."/>
            <person name="Foster-Nyarko E."/>
            <person name="Jarju S."/>
            <person name="Secka A."/>
            <person name="Antonio M."/>
            <person name="Oren A."/>
            <person name="Chaudhuri R."/>
            <person name="La Ragione R.M."/>
            <person name="Hildebrand F."/>
            <person name="Pallen M.J."/>
        </authorList>
    </citation>
    <scope>NUCLEOTIDE SEQUENCE [LARGE SCALE GENOMIC DNA]</scope>
    <source>
        <strain evidence="6 7">Sa1BUA1</strain>
    </source>
</reference>
<dbReference type="EC" id="2.3.1.189" evidence="4"/>
<sequence>MGTGLTSADAVLRLAAAATDADGVAPFNEQTVLAVRHGADGYRHHWLAEGEELLAHAVVDPEGSGELCVHPAHRRRGLGRRLLDTVLDDVPTVALWAHGDLPGAQALARAAGLRVTRELWQMARDLEPGAQAPAAAAPAGVEVRTFVVGQDEEAWVALNAAAFAAHPEQGRLTVADLHQRQAEPWFDPSLLWLAHEAGRPDALLASMWVKPEGQDAEIYALGVHPQAQGRGLGGHLTALALAEMRGRGFRRTTLYVEGDNTAAIRTYRRAGYDRSSLDVQYAR</sequence>
<dbReference type="PANTHER" id="PTHR43877">
    <property type="entry name" value="AMINOALKYLPHOSPHONATE N-ACETYLTRANSFERASE-RELATED-RELATED"/>
    <property type="match status" value="1"/>
</dbReference>
<proteinExistence type="inferred from homology"/>
<protein>
    <recommendedName>
        <fullName evidence="4">Mycothiol acetyltransferase</fullName>
        <shortName evidence="4">MSH acetyltransferase</shortName>
        <ecNumber evidence="4">2.3.1.189</ecNumber>
    </recommendedName>
    <alternativeName>
        <fullName evidence="4">Mycothiol synthase</fullName>
    </alternativeName>
</protein>
<dbReference type="PIRSF" id="PIRSF021524">
    <property type="entry name" value="MSH_acetyltransferase"/>
    <property type="match status" value="1"/>
</dbReference>
<comment type="caution">
    <text evidence="4">Lacks conserved residue(s) required for the propagation of feature annotation.</text>
</comment>
<dbReference type="InterPro" id="IPR016181">
    <property type="entry name" value="Acyl_CoA_acyltransferase"/>
</dbReference>
<feature type="domain" description="N-acetyltransferase" evidence="5">
    <location>
        <begin position="141"/>
        <end position="283"/>
    </location>
</feature>
<dbReference type="EMBL" id="JACSPO010000001">
    <property type="protein sequence ID" value="MBD8061801.1"/>
    <property type="molecule type" value="Genomic_DNA"/>
</dbReference>
<name>A0ABR8Z1F9_9MICO</name>
<evidence type="ECO:0000256" key="4">
    <source>
        <dbReference type="HAMAP-Rule" id="MF_01698"/>
    </source>
</evidence>
<dbReference type="SUPFAM" id="SSF55729">
    <property type="entry name" value="Acyl-CoA N-acyltransferases (Nat)"/>
    <property type="match status" value="1"/>
</dbReference>
<comment type="caution">
    <text evidence="6">The sequence shown here is derived from an EMBL/GenBank/DDBJ whole genome shotgun (WGS) entry which is preliminary data.</text>
</comment>
<feature type="binding site" evidence="4">
    <location>
        <begin position="221"/>
        <end position="223"/>
    </location>
    <ligand>
        <name>acetyl-CoA</name>
        <dbReference type="ChEBI" id="CHEBI:57288"/>
        <label>2</label>
    </ligand>
</feature>
<feature type="binding site" evidence="4">
    <location>
        <position position="210"/>
    </location>
    <ligand>
        <name>1D-myo-inositol 2-(L-cysteinylamino)-2-deoxy-alpha-D-glucopyranoside</name>
        <dbReference type="ChEBI" id="CHEBI:58887"/>
    </ligand>
</feature>
<dbReference type="RefSeq" id="WP_251838859.1">
    <property type="nucleotide sequence ID" value="NZ_JACSPO010000001.1"/>
</dbReference>
<dbReference type="Gene3D" id="3.40.630.30">
    <property type="match status" value="1"/>
</dbReference>
<evidence type="ECO:0000259" key="5">
    <source>
        <dbReference type="PROSITE" id="PS51186"/>
    </source>
</evidence>
<evidence type="ECO:0000256" key="3">
    <source>
        <dbReference type="ARBA" id="ARBA00023315"/>
    </source>
</evidence>
<feature type="binding site" evidence="4">
    <location>
        <position position="168"/>
    </location>
    <ligand>
        <name>1D-myo-inositol 2-(L-cysteinylamino)-2-deoxy-alpha-D-glucopyranoside</name>
        <dbReference type="ChEBI" id="CHEBI:58887"/>
    </ligand>
</feature>
<comment type="subunit">
    <text evidence="4">Monomer.</text>
</comment>
<keyword evidence="1 4" id="KW-0808">Transferase</keyword>
<dbReference type="HAMAP" id="MF_01698">
    <property type="entry name" value="MshD"/>
    <property type="match status" value="1"/>
</dbReference>
<comment type="catalytic activity">
    <reaction evidence="4">
        <text>1D-myo-inositol 2-(L-cysteinylamino)-2-deoxy-alpha-D-glucopyranoside + acetyl-CoA = mycothiol + CoA + H(+)</text>
        <dbReference type="Rhea" id="RHEA:26172"/>
        <dbReference type="ChEBI" id="CHEBI:15378"/>
        <dbReference type="ChEBI" id="CHEBI:16768"/>
        <dbReference type="ChEBI" id="CHEBI:57287"/>
        <dbReference type="ChEBI" id="CHEBI:57288"/>
        <dbReference type="ChEBI" id="CHEBI:58887"/>
        <dbReference type="EC" id="2.3.1.189"/>
    </reaction>
</comment>
<feature type="binding site" evidence="4">
    <location>
        <position position="217"/>
    </location>
    <ligand>
        <name>1D-myo-inositol 2-(L-cysteinylamino)-2-deoxy-alpha-D-glucopyranoside</name>
        <dbReference type="ChEBI" id="CHEBI:58887"/>
    </ligand>
</feature>
<dbReference type="InterPro" id="IPR017813">
    <property type="entry name" value="Mycothiol_AcTrfase"/>
</dbReference>
<evidence type="ECO:0000256" key="2">
    <source>
        <dbReference type="ARBA" id="ARBA00022737"/>
    </source>
</evidence>
<keyword evidence="2 4" id="KW-0677">Repeat</keyword>
<dbReference type="CDD" id="cd04301">
    <property type="entry name" value="NAT_SF"/>
    <property type="match status" value="1"/>
</dbReference>
<evidence type="ECO:0000256" key="1">
    <source>
        <dbReference type="ARBA" id="ARBA00022679"/>
    </source>
</evidence>
<comment type="similarity">
    <text evidence="4">Belongs to the acetyltransferase family. MshD subfamily.</text>
</comment>
<feature type="binding site" evidence="4">
    <location>
        <begin position="260"/>
        <end position="265"/>
    </location>
    <ligand>
        <name>acetyl-CoA</name>
        <dbReference type="ChEBI" id="CHEBI:57288"/>
        <label>2</label>
    </ligand>
</feature>
<dbReference type="Pfam" id="PF00583">
    <property type="entry name" value="Acetyltransf_1"/>
    <property type="match status" value="1"/>
</dbReference>
<keyword evidence="7" id="KW-1185">Reference proteome</keyword>
<dbReference type="Proteomes" id="UP000661894">
    <property type="component" value="Unassembled WGS sequence"/>
</dbReference>
<feature type="binding site" evidence="4">
    <location>
        <begin position="67"/>
        <end position="69"/>
    </location>
    <ligand>
        <name>acetyl-CoA</name>
        <dbReference type="ChEBI" id="CHEBI:57288"/>
        <label>1</label>
    </ligand>
</feature>
<keyword evidence="3 4" id="KW-0012">Acyltransferase</keyword>
<evidence type="ECO:0000313" key="6">
    <source>
        <dbReference type="EMBL" id="MBD8061801.1"/>
    </source>
</evidence>
<dbReference type="Pfam" id="PF13508">
    <property type="entry name" value="Acetyltransf_7"/>
    <property type="match status" value="1"/>
</dbReference>
<dbReference type="NCBIfam" id="TIGR03448">
    <property type="entry name" value="mycothiol_MshD"/>
    <property type="match status" value="1"/>
</dbReference>